<name>A0A4R6V284_9PSEU</name>
<gene>
    <name evidence="3" type="ORF">EV188_106269</name>
</gene>
<dbReference type="AlphaFoldDB" id="A0A4R6V284"/>
<feature type="compositionally biased region" description="Pro residues" evidence="1">
    <location>
        <begin position="258"/>
        <end position="269"/>
    </location>
</feature>
<evidence type="ECO:0000256" key="1">
    <source>
        <dbReference type="SAM" id="MobiDB-lite"/>
    </source>
</evidence>
<feature type="region of interest" description="Disordered" evidence="1">
    <location>
        <begin position="95"/>
        <end position="390"/>
    </location>
</feature>
<feature type="compositionally biased region" description="Basic and acidic residues" evidence="1">
    <location>
        <begin position="185"/>
        <end position="222"/>
    </location>
</feature>
<proteinExistence type="predicted"/>
<keyword evidence="2" id="KW-1133">Transmembrane helix</keyword>
<evidence type="ECO:0000313" key="3">
    <source>
        <dbReference type="EMBL" id="TDQ54120.1"/>
    </source>
</evidence>
<protein>
    <submittedName>
        <fullName evidence="3">Uncharacterized protein</fullName>
    </submittedName>
</protein>
<feature type="compositionally biased region" description="Low complexity" evidence="1">
    <location>
        <begin position="303"/>
        <end position="321"/>
    </location>
</feature>
<dbReference type="EMBL" id="SNYO01000006">
    <property type="protein sequence ID" value="TDQ54120.1"/>
    <property type="molecule type" value="Genomic_DNA"/>
</dbReference>
<feature type="compositionally biased region" description="Low complexity" evidence="1">
    <location>
        <begin position="168"/>
        <end position="184"/>
    </location>
</feature>
<feature type="compositionally biased region" description="Low complexity" evidence="1">
    <location>
        <begin position="137"/>
        <end position="147"/>
    </location>
</feature>
<feature type="transmembrane region" description="Helical" evidence="2">
    <location>
        <begin position="20"/>
        <end position="38"/>
    </location>
</feature>
<organism evidence="3 4">
    <name type="scientific">Actinomycetospora succinea</name>
    <dbReference type="NCBI Taxonomy" id="663603"/>
    <lineage>
        <taxon>Bacteria</taxon>
        <taxon>Bacillati</taxon>
        <taxon>Actinomycetota</taxon>
        <taxon>Actinomycetes</taxon>
        <taxon>Pseudonocardiales</taxon>
        <taxon>Pseudonocardiaceae</taxon>
        <taxon>Actinomycetospora</taxon>
    </lineage>
</organism>
<comment type="caution">
    <text evidence="3">The sequence shown here is derived from an EMBL/GenBank/DDBJ whole genome shotgun (WGS) entry which is preliminary data.</text>
</comment>
<feature type="compositionally biased region" description="Pro residues" evidence="1">
    <location>
        <begin position="237"/>
        <end position="248"/>
    </location>
</feature>
<sequence length="390" mass="40667">MARETQRRSRWQLTTRSRFALVLGLAGLAVAGVQVAMLSDPPTVIQIVVVAFWGLVGFGYLLSAAAQWLRGRREAAPTPPVAAAPVEEIVPVPVRPARPRARREESAVSSASSRDRHGAQDREVARPAGGAARTEAVRPAATRSTPARPAPVRPGAAHPEPARPEPAPTEAVRPAAARSTAARPARPEPARPEPVRPEPARAARPEPARPARPEPARTEAVRRPAPTAVTATALPRRPAPPVPQPAPEPTTVAIRPRTPAPTPARPSHPVPAAQPATAMLRGFDSSLSFGAGAGDDGSRLDPLDPATPVPALALPADVAPAPRRPAPISGPLPTFGDVVRGSGRRHAADEDAPAPRRPRHQADVEDPVAARRGTPGPNSGRHASVGHAGR</sequence>
<evidence type="ECO:0000313" key="4">
    <source>
        <dbReference type="Proteomes" id="UP000295705"/>
    </source>
</evidence>
<keyword evidence="2" id="KW-0472">Membrane</keyword>
<keyword evidence="2" id="KW-0812">Transmembrane</keyword>
<feature type="compositionally biased region" description="Basic and acidic residues" evidence="1">
    <location>
        <begin position="113"/>
        <end position="125"/>
    </location>
</feature>
<feature type="transmembrane region" description="Helical" evidence="2">
    <location>
        <begin position="44"/>
        <end position="63"/>
    </location>
</feature>
<reference evidence="3 4" key="1">
    <citation type="submission" date="2019-03" db="EMBL/GenBank/DDBJ databases">
        <title>Genomic Encyclopedia of Type Strains, Phase IV (KMG-IV): sequencing the most valuable type-strain genomes for metagenomic binning, comparative biology and taxonomic classification.</title>
        <authorList>
            <person name="Goeker M."/>
        </authorList>
    </citation>
    <scope>NUCLEOTIDE SEQUENCE [LARGE SCALE GENOMIC DNA]</scope>
    <source>
        <strain evidence="3 4">DSM 45775</strain>
    </source>
</reference>
<dbReference type="Proteomes" id="UP000295705">
    <property type="component" value="Unassembled WGS sequence"/>
</dbReference>
<feature type="compositionally biased region" description="Low complexity" evidence="1">
    <location>
        <begin position="223"/>
        <end position="236"/>
    </location>
</feature>
<dbReference type="RefSeq" id="WP_133828332.1">
    <property type="nucleotide sequence ID" value="NZ_BAABHR010000066.1"/>
</dbReference>
<keyword evidence="4" id="KW-1185">Reference proteome</keyword>
<accession>A0A4R6V284</accession>
<evidence type="ECO:0000256" key="2">
    <source>
        <dbReference type="SAM" id="Phobius"/>
    </source>
</evidence>